<dbReference type="Gene3D" id="1.10.238.180">
    <property type="match status" value="1"/>
</dbReference>
<dbReference type="FunFam" id="1.10.238.180:FF:000001">
    <property type="entry name" value="Stromal interaction molecule 1"/>
    <property type="match status" value="1"/>
</dbReference>
<evidence type="ECO:0000256" key="12">
    <source>
        <dbReference type="ARBA" id="ARBA00023180"/>
    </source>
</evidence>
<reference evidence="19" key="1">
    <citation type="submission" date="2023-06" db="EMBL/GenBank/DDBJ databases">
        <authorList>
            <person name="Delattre M."/>
        </authorList>
    </citation>
    <scope>NUCLEOTIDE SEQUENCE</scope>
    <source>
        <strain evidence="19">AF72</strain>
    </source>
</reference>
<evidence type="ECO:0000256" key="8">
    <source>
        <dbReference type="ARBA" id="ARBA00022989"/>
    </source>
</evidence>
<evidence type="ECO:0000256" key="4">
    <source>
        <dbReference type="ARBA" id="ARBA00022692"/>
    </source>
</evidence>
<dbReference type="InterPro" id="IPR013761">
    <property type="entry name" value="SAM/pointed_sf"/>
</dbReference>
<feature type="signal peptide" evidence="17">
    <location>
        <begin position="1"/>
        <end position="24"/>
    </location>
</feature>
<evidence type="ECO:0000256" key="15">
    <source>
        <dbReference type="SAM" id="MobiDB-lite"/>
    </source>
</evidence>
<keyword evidence="6 17" id="KW-0732">Signal</keyword>
<feature type="transmembrane region" description="Helical" evidence="16">
    <location>
        <begin position="198"/>
        <end position="215"/>
    </location>
</feature>
<evidence type="ECO:0000256" key="5">
    <source>
        <dbReference type="ARBA" id="ARBA00022723"/>
    </source>
</evidence>
<keyword evidence="3" id="KW-0109">Calcium transport</keyword>
<dbReference type="InterPro" id="IPR001660">
    <property type="entry name" value="SAM"/>
</dbReference>
<feature type="non-terminal residue" evidence="19">
    <location>
        <position position="1"/>
    </location>
</feature>
<keyword evidence="5" id="KW-0479">Metal-binding</keyword>
<feature type="chain" id="PRO_5041345285" description="SAM domain-containing protein" evidence="17">
    <location>
        <begin position="25"/>
        <end position="534"/>
    </location>
</feature>
<evidence type="ECO:0000256" key="17">
    <source>
        <dbReference type="SAM" id="SignalP"/>
    </source>
</evidence>
<dbReference type="InterPro" id="IPR037608">
    <property type="entry name" value="STIM1/2"/>
</dbReference>
<keyword evidence="1" id="KW-0813">Transport</keyword>
<organism evidence="19 20">
    <name type="scientific">Mesorhabditis spiculigera</name>
    <dbReference type="NCBI Taxonomy" id="96644"/>
    <lineage>
        <taxon>Eukaryota</taxon>
        <taxon>Metazoa</taxon>
        <taxon>Ecdysozoa</taxon>
        <taxon>Nematoda</taxon>
        <taxon>Chromadorea</taxon>
        <taxon>Rhabditida</taxon>
        <taxon>Rhabditina</taxon>
        <taxon>Rhabditomorpha</taxon>
        <taxon>Rhabditoidea</taxon>
        <taxon>Rhabditidae</taxon>
        <taxon>Mesorhabditinae</taxon>
        <taxon>Mesorhabditis</taxon>
    </lineage>
</organism>
<keyword evidence="9 14" id="KW-0175">Coiled coil</keyword>
<dbReference type="Pfam" id="PF00536">
    <property type="entry name" value="SAM_1"/>
    <property type="match status" value="1"/>
</dbReference>
<dbReference type="GO" id="GO:0005246">
    <property type="term" value="F:calcium channel regulator activity"/>
    <property type="evidence" value="ECO:0007669"/>
    <property type="project" value="InterPro"/>
</dbReference>
<feature type="compositionally biased region" description="Low complexity" evidence="15">
    <location>
        <begin position="514"/>
        <end position="534"/>
    </location>
</feature>
<keyword evidence="10" id="KW-0406">Ion transport</keyword>
<evidence type="ECO:0000313" key="20">
    <source>
        <dbReference type="Proteomes" id="UP001177023"/>
    </source>
</evidence>
<keyword evidence="11 16" id="KW-0472">Membrane</keyword>
<keyword evidence="4 16" id="KW-0812">Transmembrane</keyword>
<evidence type="ECO:0000256" key="7">
    <source>
        <dbReference type="ARBA" id="ARBA00022837"/>
    </source>
</evidence>
<evidence type="ECO:0000256" key="2">
    <source>
        <dbReference type="ARBA" id="ARBA00022553"/>
    </source>
</evidence>
<dbReference type="GO" id="GO:0051049">
    <property type="term" value="P:regulation of transport"/>
    <property type="evidence" value="ECO:0007669"/>
    <property type="project" value="UniProtKB-ARBA"/>
</dbReference>
<evidence type="ECO:0000256" key="16">
    <source>
        <dbReference type="SAM" id="Phobius"/>
    </source>
</evidence>
<feature type="domain" description="SAM" evidence="18">
    <location>
        <begin position="118"/>
        <end position="176"/>
    </location>
</feature>
<evidence type="ECO:0000256" key="10">
    <source>
        <dbReference type="ARBA" id="ARBA00023065"/>
    </source>
</evidence>
<keyword evidence="2" id="KW-0597">Phosphoprotein</keyword>
<evidence type="ECO:0000256" key="13">
    <source>
        <dbReference type="ARBA" id="ARBA00046288"/>
    </source>
</evidence>
<sequence>MRMAGPQLLLRLCWCCLLITSTLAQKKEKPTRSVVITAEEEKFRDVAGYAAISDIHREMDDDQSGSIDRAESTGFMTEDMNMRGSDARRRETRFHGEDDAITIDDLWEAWFESEERAWTTQQVVDWMVNVVNLPQYADTLLHLKIDGRHLPRLAVHNSSFMTNTLNIKSSVHRQKLRLNALDVVLFGVRDTSNRYKDLALAFMLILFTTLLVVFLRQKRKATEKLQLLNEQLLQLKTMETEFEDAQKKLDDVRIKRSSQADGVSHAEMESLKEQLEEAHKRLGNMEVSGSATPLALQPLLRKTWEIEQTISESEKQTCIEEMKIAMEEINNVAKRQGSLFNSLKLATGANTGTDKVDSQIYFIKQRMERVQQSTREMQDRWLQIESLCGFPVLYTNEKPTRPKYEAPVRGSLASSASAQFYRSEGSTGSSKSLTSPASVTAANKSIPQHPSVSNLTGNANSTARGVPTFYAKSKDDYPEMYASNSTLPDSASLAGTTTTGGTLRKEKEKKKKLFGLFKKSSSKSNSNGSFPEST</sequence>
<dbReference type="Gene3D" id="1.10.150.50">
    <property type="entry name" value="Transcription Factor, Ets-1"/>
    <property type="match status" value="1"/>
</dbReference>
<evidence type="ECO:0000256" key="14">
    <source>
        <dbReference type="SAM" id="Coils"/>
    </source>
</evidence>
<feature type="compositionally biased region" description="Low complexity" evidence="15">
    <location>
        <begin position="490"/>
        <end position="502"/>
    </location>
</feature>
<dbReference type="PANTHER" id="PTHR15136:SF5">
    <property type="entry name" value="STROMAL INTERACTION MOLECULE HOMOLOG"/>
    <property type="match status" value="1"/>
</dbReference>
<dbReference type="GO" id="GO:0006874">
    <property type="term" value="P:intracellular calcium ion homeostasis"/>
    <property type="evidence" value="ECO:0007669"/>
    <property type="project" value="TreeGrafter"/>
</dbReference>
<dbReference type="PANTHER" id="PTHR15136">
    <property type="entry name" value="STROMAL INTERACTION MOLECULE HOMOLOG"/>
    <property type="match status" value="1"/>
</dbReference>
<proteinExistence type="predicted"/>
<dbReference type="FunFam" id="1.10.150.50:FF:000009">
    <property type="entry name" value="Stromal interaction molecule 1"/>
    <property type="match status" value="1"/>
</dbReference>
<evidence type="ECO:0000259" key="18">
    <source>
        <dbReference type="PROSITE" id="PS50105"/>
    </source>
</evidence>
<keyword evidence="7" id="KW-0106">Calcium</keyword>
<feature type="region of interest" description="Disordered" evidence="15">
    <location>
        <begin position="423"/>
        <end position="464"/>
    </location>
</feature>
<keyword evidence="20" id="KW-1185">Reference proteome</keyword>
<comment type="subcellular location">
    <subcellularLocation>
        <location evidence="13">Endomembrane system</location>
        <topology evidence="13">Single-pass type I membrane protein</topology>
    </subcellularLocation>
</comment>
<name>A0AA36G7S7_9BILA</name>
<dbReference type="GO" id="GO:0002115">
    <property type="term" value="P:store-operated calcium entry"/>
    <property type="evidence" value="ECO:0007669"/>
    <property type="project" value="TreeGrafter"/>
</dbReference>
<dbReference type="PROSITE" id="PS50105">
    <property type="entry name" value="SAM_DOMAIN"/>
    <property type="match status" value="1"/>
</dbReference>
<feature type="region of interest" description="Disordered" evidence="15">
    <location>
        <begin position="481"/>
        <end position="534"/>
    </location>
</feature>
<dbReference type="AlphaFoldDB" id="A0AA36G7S7"/>
<gene>
    <name evidence="19" type="ORF">MSPICULIGERA_LOCUS17076</name>
</gene>
<evidence type="ECO:0000256" key="9">
    <source>
        <dbReference type="ARBA" id="ARBA00023054"/>
    </source>
</evidence>
<accession>A0AA36G7S7</accession>
<dbReference type="InterPro" id="IPR057835">
    <property type="entry name" value="EF-hand_STIM1/2"/>
</dbReference>
<dbReference type="GO" id="GO:0005783">
    <property type="term" value="C:endoplasmic reticulum"/>
    <property type="evidence" value="ECO:0007669"/>
    <property type="project" value="TreeGrafter"/>
</dbReference>
<protein>
    <recommendedName>
        <fullName evidence="18">SAM domain-containing protein</fullName>
    </recommendedName>
</protein>
<evidence type="ECO:0000256" key="3">
    <source>
        <dbReference type="ARBA" id="ARBA00022568"/>
    </source>
</evidence>
<dbReference type="InterPro" id="IPR032393">
    <property type="entry name" value="SOAR_STIM1/2"/>
</dbReference>
<dbReference type="SUPFAM" id="SSF47769">
    <property type="entry name" value="SAM/Pointed domain"/>
    <property type="match status" value="1"/>
</dbReference>
<dbReference type="GO" id="GO:0005509">
    <property type="term" value="F:calcium ion binding"/>
    <property type="evidence" value="ECO:0007669"/>
    <property type="project" value="TreeGrafter"/>
</dbReference>
<keyword evidence="8 16" id="KW-1133">Transmembrane helix</keyword>
<dbReference type="Proteomes" id="UP001177023">
    <property type="component" value="Unassembled WGS sequence"/>
</dbReference>
<keyword evidence="12" id="KW-0325">Glycoprotein</keyword>
<dbReference type="Gene3D" id="1.10.287.3550">
    <property type="match status" value="1"/>
</dbReference>
<dbReference type="Pfam" id="PF25578">
    <property type="entry name" value="EF-hand_STIM1"/>
    <property type="match status" value="1"/>
</dbReference>
<feature type="coiled-coil region" evidence="14">
    <location>
        <begin position="211"/>
        <end position="288"/>
    </location>
</feature>
<dbReference type="Pfam" id="PF16533">
    <property type="entry name" value="SOAR"/>
    <property type="match status" value="1"/>
</dbReference>
<evidence type="ECO:0000256" key="6">
    <source>
        <dbReference type="ARBA" id="ARBA00022729"/>
    </source>
</evidence>
<dbReference type="GO" id="GO:0005886">
    <property type="term" value="C:plasma membrane"/>
    <property type="evidence" value="ECO:0007669"/>
    <property type="project" value="TreeGrafter"/>
</dbReference>
<dbReference type="EMBL" id="CATQJA010002654">
    <property type="protein sequence ID" value="CAJ0578836.1"/>
    <property type="molecule type" value="Genomic_DNA"/>
</dbReference>
<evidence type="ECO:0000313" key="19">
    <source>
        <dbReference type="EMBL" id="CAJ0578836.1"/>
    </source>
</evidence>
<evidence type="ECO:0000256" key="11">
    <source>
        <dbReference type="ARBA" id="ARBA00023136"/>
    </source>
</evidence>
<evidence type="ECO:0000256" key="1">
    <source>
        <dbReference type="ARBA" id="ARBA00022448"/>
    </source>
</evidence>
<comment type="caution">
    <text evidence="19">The sequence shown here is derived from an EMBL/GenBank/DDBJ whole genome shotgun (WGS) entry which is preliminary data.</text>
</comment>
<feature type="compositionally biased region" description="Polar residues" evidence="15">
    <location>
        <begin position="423"/>
        <end position="463"/>
    </location>
</feature>